<feature type="region of interest" description="Disordered" evidence="1">
    <location>
        <begin position="1"/>
        <end position="53"/>
    </location>
</feature>
<reference evidence="2 3" key="1">
    <citation type="submission" date="2024-09" db="EMBL/GenBank/DDBJ databases">
        <authorList>
            <person name="Sun Q."/>
            <person name="Mori K."/>
        </authorList>
    </citation>
    <scope>NUCLEOTIDE SEQUENCE [LARGE SCALE GENOMIC DNA]</scope>
    <source>
        <strain evidence="2 3">CCM 7609</strain>
    </source>
</reference>
<evidence type="ECO:0000313" key="2">
    <source>
        <dbReference type="EMBL" id="MFB9071511.1"/>
    </source>
</evidence>
<proteinExistence type="predicted"/>
<name>A0ABV5FXU2_9MICC</name>
<comment type="caution">
    <text evidence="2">The sequence shown here is derived from an EMBL/GenBank/DDBJ whole genome shotgun (WGS) entry which is preliminary data.</text>
</comment>
<gene>
    <name evidence="2" type="ORF">ACFFX0_09970</name>
</gene>
<organism evidence="2 3">
    <name type="scientific">Citricoccus parietis</name>
    <dbReference type="NCBI Taxonomy" id="592307"/>
    <lineage>
        <taxon>Bacteria</taxon>
        <taxon>Bacillati</taxon>
        <taxon>Actinomycetota</taxon>
        <taxon>Actinomycetes</taxon>
        <taxon>Micrococcales</taxon>
        <taxon>Micrococcaceae</taxon>
        <taxon>Citricoccus</taxon>
    </lineage>
</organism>
<evidence type="ECO:0000256" key="1">
    <source>
        <dbReference type="SAM" id="MobiDB-lite"/>
    </source>
</evidence>
<protein>
    <submittedName>
        <fullName evidence="2">Uncharacterized protein</fullName>
    </submittedName>
</protein>
<sequence>MERWPPPPQGPPGHLSAGTWRPHHVRERPGHQLVYRGAPSSSWVPVRSPGRPP</sequence>
<dbReference type="EMBL" id="JBHMFI010000001">
    <property type="protein sequence ID" value="MFB9071511.1"/>
    <property type="molecule type" value="Genomic_DNA"/>
</dbReference>
<accession>A0ABV5FXU2</accession>
<evidence type="ECO:0000313" key="3">
    <source>
        <dbReference type="Proteomes" id="UP001589575"/>
    </source>
</evidence>
<feature type="compositionally biased region" description="Pro residues" evidence="1">
    <location>
        <begin position="1"/>
        <end position="11"/>
    </location>
</feature>
<dbReference type="Proteomes" id="UP001589575">
    <property type="component" value="Unassembled WGS sequence"/>
</dbReference>
<keyword evidence="3" id="KW-1185">Reference proteome</keyword>